<dbReference type="InterPro" id="IPR036514">
    <property type="entry name" value="SGNH_hydro_sf"/>
</dbReference>
<dbReference type="GO" id="GO:0019433">
    <property type="term" value="P:triglyceride catabolic process"/>
    <property type="evidence" value="ECO:0007669"/>
    <property type="project" value="TreeGrafter"/>
</dbReference>
<evidence type="ECO:0000259" key="4">
    <source>
        <dbReference type="Pfam" id="PF13472"/>
    </source>
</evidence>
<proteinExistence type="predicted"/>
<evidence type="ECO:0000256" key="3">
    <source>
        <dbReference type="SAM" id="Phobius"/>
    </source>
</evidence>
<dbReference type="PANTHER" id="PTHR37981:SF1">
    <property type="entry name" value="SGNH HYDROLASE-TYPE ESTERASE DOMAIN-CONTAINING PROTEIN"/>
    <property type="match status" value="1"/>
</dbReference>
<keyword evidence="6" id="KW-1185">Reference proteome</keyword>
<keyword evidence="3" id="KW-0472">Membrane</keyword>
<evidence type="ECO:0000256" key="1">
    <source>
        <dbReference type="PIRSR" id="PIRSR637460-1"/>
    </source>
</evidence>
<dbReference type="SUPFAM" id="SSF52266">
    <property type="entry name" value="SGNH hydrolase"/>
    <property type="match status" value="1"/>
</dbReference>
<feature type="transmembrane region" description="Helical" evidence="3">
    <location>
        <begin position="20"/>
        <end position="42"/>
    </location>
</feature>
<dbReference type="PANTHER" id="PTHR37981">
    <property type="entry name" value="LIPASE 2"/>
    <property type="match status" value="1"/>
</dbReference>
<evidence type="ECO:0000313" key="5">
    <source>
        <dbReference type="EMBL" id="KGN35469.1"/>
    </source>
</evidence>
<reference evidence="5 6" key="1">
    <citation type="submission" date="2013-08" db="EMBL/GenBank/DDBJ databases">
        <title>The genome sequence of Knoellia subterranea.</title>
        <authorList>
            <person name="Zhu W."/>
            <person name="Wang G."/>
        </authorList>
    </citation>
    <scope>NUCLEOTIDE SEQUENCE [LARGE SCALE GENOMIC DNA]</scope>
    <source>
        <strain evidence="5 6">KCTC 19937</strain>
    </source>
</reference>
<accession>A0A0A0JFE7</accession>
<dbReference type="Gene3D" id="3.40.50.1110">
    <property type="entry name" value="SGNH hydrolase"/>
    <property type="match status" value="1"/>
</dbReference>
<dbReference type="Proteomes" id="UP000030011">
    <property type="component" value="Unassembled WGS sequence"/>
</dbReference>
<dbReference type="Pfam" id="PF13472">
    <property type="entry name" value="Lipase_GDSL_2"/>
    <property type="match status" value="1"/>
</dbReference>
<keyword evidence="3" id="KW-0812">Transmembrane</keyword>
<protein>
    <recommendedName>
        <fullName evidence="4">SGNH hydrolase-type esterase domain-containing protein</fullName>
    </recommendedName>
</protein>
<dbReference type="InterPro" id="IPR013830">
    <property type="entry name" value="SGNH_hydro"/>
</dbReference>
<dbReference type="AlphaFoldDB" id="A0A0A0JFE7"/>
<organism evidence="5 6">
    <name type="scientific">Knoellia subterranea KCTC 19937</name>
    <dbReference type="NCBI Taxonomy" id="1385521"/>
    <lineage>
        <taxon>Bacteria</taxon>
        <taxon>Bacillati</taxon>
        <taxon>Actinomycetota</taxon>
        <taxon>Actinomycetes</taxon>
        <taxon>Micrococcales</taxon>
        <taxon>Intrasporangiaceae</taxon>
        <taxon>Knoellia</taxon>
    </lineage>
</organism>
<dbReference type="eggNOG" id="COG2755">
    <property type="taxonomic scope" value="Bacteria"/>
</dbReference>
<dbReference type="GO" id="GO:0004806">
    <property type="term" value="F:triacylglycerol lipase activity"/>
    <property type="evidence" value="ECO:0007669"/>
    <property type="project" value="TreeGrafter"/>
</dbReference>
<dbReference type="STRING" id="1385521.N803_06255"/>
<dbReference type="CDD" id="cd01823">
    <property type="entry name" value="SEST_like"/>
    <property type="match status" value="1"/>
</dbReference>
<evidence type="ECO:0000313" key="6">
    <source>
        <dbReference type="Proteomes" id="UP000030011"/>
    </source>
</evidence>
<evidence type="ECO:0000256" key="2">
    <source>
        <dbReference type="PIRSR" id="PIRSR637460-2"/>
    </source>
</evidence>
<gene>
    <name evidence="5" type="ORF">N803_06255</name>
</gene>
<name>A0A0A0JFE7_9MICO</name>
<feature type="disulfide bond" evidence="2">
    <location>
        <begin position="122"/>
        <end position="148"/>
    </location>
</feature>
<dbReference type="EMBL" id="AVPK01000020">
    <property type="protein sequence ID" value="KGN35469.1"/>
    <property type="molecule type" value="Genomic_DNA"/>
</dbReference>
<feature type="active site" description="Nucleophile" evidence="1">
    <location>
        <position position="87"/>
    </location>
</feature>
<keyword evidence="2" id="KW-1015">Disulfide bond</keyword>
<comment type="caution">
    <text evidence="5">The sequence shown here is derived from an EMBL/GenBank/DDBJ whole genome shotgun (WGS) entry which is preliminary data.</text>
</comment>
<sequence>MRDPGASGGGRDRERGATGLEYGGMIAAAALVVAAVWFGIMYGDLGKHTTNAVCRVFMGENCEDTASSVQTALEKALGGDYVALGDSFASGEGAGDYHDGTNYDNRDDWNPGNWGDDSHNRCRRSGSAYAEQTFSAFDFEGGFTAAYCSGATQGDLHNPNDKNDNEEAQLNSLNDDTSLVTMSIGGNDLGFSKVLTDCVLNGGGGVAWTDGCQAKWNDELDQRIEDLKPELVALYTEIRERAPNARVIIMGYPRLFNDPPSQELNNMLFNEDQIWMNGKADALNAMLREAAREAGVEFIDPTQAFLGHGVGAPDGEQWINDLDWGGPGLSVTDPGSFHPNAQGHDAMAALLQEQLRNPRYP</sequence>
<feature type="domain" description="SGNH hydrolase-type esterase" evidence="4">
    <location>
        <begin position="83"/>
        <end position="346"/>
    </location>
</feature>
<feature type="active site" evidence="1">
    <location>
        <position position="338"/>
    </location>
</feature>
<keyword evidence="3" id="KW-1133">Transmembrane helix</keyword>
<dbReference type="InterPro" id="IPR037460">
    <property type="entry name" value="SEST-like"/>
</dbReference>
<feature type="disulfide bond" evidence="2">
    <location>
        <begin position="198"/>
        <end position="212"/>
    </location>
</feature>